<dbReference type="PANTHER" id="PTHR43731:SF14">
    <property type="entry name" value="PRESENILIN-ASSOCIATED RHOMBOID-LIKE PROTEIN, MITOCHONDRIAL"/>
    <property type="match status" value="1"/>
</dbReference>
<dbReference type="SUPFAM" id="SSF144091">
    <property type="entry name" value="Rhomboid-like"/>
    <property type="match status" value="1"/>
</dbReference>
<dbReference type="InterPro" id="IPR050925">
    <property type="entry name" value="Rhomboid_protease_S54"/>
</dbReference>
<dbReference type="InterPro" id="IPR035952">
    <property type="entry name" value="Rhomboid-like_sf"/>
</dbReference>
<dbReference type="EMBL" id="CAEZWL010000038">
    <property type="protein sequence ID" value="CAB4659641.1"/>
    <property type="molecule type" value="Genomic_DNA"/>
</dbReference>
<accession>A0A6J6LDB9</accession>
<dbReference type="Pfam" id="PF01694">
    <property type="entry name" value="Rhomboid"/>
    <property type="match status" value="1"/>
</dbReference>
<reference evidence="9" key="1">
    <citation type="submission" date="2020-05" db="EMBL/GenBank/DDBJ databases">
        <authorList>
            <person name="Chiriac C."/>
            <person name="Salcher M."/>
            <person name="Ghai R."/>
            <person name="Kavagutti S V."/>
        </authorList>
    </citation>
    <scope>NUCLEOTIDE SEQUENCE</scope>
</reference>
<dbReference type="InterPro" id="IPR022764">
    <property type="entry name" value="Peptidase_S54_rhomboid_dom"/>
</dbReference>
<dbReference type="PANTHER" id="PTHR43731">
    <property type="entry name" value="RHOMBOID PROTEASE"/>
    <property type="match status" value="1"/>
</dbReference>
<feature type="transmembrane region" description="Helical" evidence="7">
    <location>
        <begin position="137"/>
        <end position="155"/>
    </location>
</feature>
<evidence type="ECO:0000256" key="6">
    <source>
        <dbReference type="ARBA" id="ARBA00023136"/>
    </source>
</evidence>
<evidence type="ECO:0000256" key="7">
    <source>
        <dbReference type="SAM" id="Phobius"/>
    </source>
</evidence>
<feature type="transmembrane region" description="Helical" evidence="7">
    <location>
        <begin position="113"/>
        <end position="130"/>
    </location>
</feature>
<organism evidence="9">
    <name type="scientific">freshwater metagenome</name>
    <dbReference type="NCBI Taxonomy" id="449393"/>
    <lineage>
        <taxon>unclassified sequences</taxon>
        <taxon>metagenomes</taxon>
        <taxon>ecological metagenomes</taxon>
    </lineage>
</organism>
<evidence type="ECO:0000256" key="5">
    <source>
        <dbReference type="ARBA" id="ARBA00022989"/>
    </source>
</evidence>
<protein>
    <submittedName>
        <fullName evidence="9">Unannotated protein</fullName>
    </submittedName>
</protein>
<evidence type="ECO:0000259" key="8">
    <source>
        <dbReference type="Pfam" id="PF01694"/>
    </source>
</evidence>
<dbReference type="Gene3D" id="1.20.1540.10">
    <property type="entry name" value="Rhomboid-like"/>
    <property type="match status" value="1"/>
</dbReference>
<sequence length="181" mass="19858">MKAYRSSTVGLITIICGFFLWQKIDPQIINNFYLPPLAEMQAYGQWYRLLTVALMHDQLSDIPYHLAFNMLALHSLGSQIEEFLGRTKFLIIFFVSLLAGSLTSAYFLPLDGYSIGVSGAVFGLFGSILVMGRRYGVGMQAVLITVGINLAIGFTIPGIDWRAHVGGLIGGAAITKILIHK</sequence>
<keyword evidence="3 7" id="KW-0812">Transmembrane</keyword>
<keyword evidence="4" id="KW-0378">Hydrolase</keyword>
<gene>
    <name evidence="9" type="ORF">UFOPK2243_01037</name>
</gene>
<comment type="subcellular location">
    <subcellularLocation>
        <location evidence="1">Membrane</location>
        <topology evidence="1">Multi-pass membrane protein</topology>
    </subcellularLocation>
</comment>
<name>A0A6J6LDB9_9ZZZZ</name>
<keyword evidence="6 7" id="KW-0472">Membrane</keyword>
<feature type="transmembrane region" description="Helical" evidence="7">
    <location>
        <begin position="89"/>
        <end position="107"/>
    </location>
</feature>
<dbReference type="GO" id="GO:0004252">
    <property type="term" value="F:serine-type endopeptidase activity"/>
    <property type="evidence" value="ECO:0007669"/>
    <property type="project" value="InterPro"/>
</dbReference>
<comment type="similarity">
    <text evidence="2">Belongs to the peptidase S54 family.</text>
</comment>
<dbReference type="GO" id="GO:0016020">
    <property type="term" value="C:membrane"/>
    <property type="evidence" value="ECO:0007669"/>
    <property type="project" value="UniProtKB-SubCell"/>
</dbReference>
<keyword evidence="5 7" id="KW-1133">Transmembrane helix</keyword>
<proteinExistence type="inferred from homology"/>
<evidence type="ECO:0000313" key="9">
    <source>
        <dbReference type="EMBL" id="CAB4659641.1"/>
    </source>
</evidence>
<evidence type="ECO:0000256" key="4">
    <source>
        <dbReference type="ARBA" id="ARBA00022801"/>
    </source>
</evidence>
<feature type="domain" description="Peptidase S54 rhomboid" evidence="8">
    <location>
        <begin position="44"/>
        <end position="179"/>
    </location>
</feature>
<evidence type="ECO:0000256" key="3">
    <source>
        <dbReference type="ARBA" id="ARBA00022692"/>
    </source>
</evidence>
<evidence type="ECO:0000256" key="2">
    <source>
        <dbReference type="ARBA" id="ARBA00009045"/>
    </source>
</evidence>
<evidence type="ECO:0000256" key="1">
    <source>
        <dbReference type="ARBA" id="ARBA00004141"/>
    </source>
</evidence>
<dbReference type="AlphaFoldDB" id="A0A6J6LDB9"/>